<proteinExistence type="inferred from homology"/>
<name>A0AAD5NDH5_PARTN</name>
<protein>
    <recommendedName>
        <fullName evidence="2">glucuronosyltransferase</fullName>
        <ecNumber evidence="2">2.4.1.17</ecNumber>
    </recommendedName>
</protein>
<evidence type="ECO:0000256" key="3">
    <source>
        <dbReference type="ARBA" id="ARBA00022676"/>
    </source>
</evidence>
<evidence type="ECO:0000256" key="6">
    <source>
        <dbReference type="ARBA" id="ARBA00047475"/>
    </source>
</evidence>
<evidence type="ECO:0000313" key="8">
    <source>
        <dbReference type="Proteomes" id="UP001196413"/>
    </source>
</evidence>
<dbReference type="EC" id="2.4.1.17" evidence="2"/>
<evidence type="ECO:0000256" key="5">
    <source>
        <dbReference type="ARBA" id="ARBA00022729"/>
    </source>
</evidence>
<dbReference type="PANTHER" id="PTHR48043:SF145">
    <property type="entry name" value="FI06409P-RELATED"/>
    <property type="match status" value="1"/>
</dbReference>
<sequence>MSSGALMDFVAHYIGVPTIPSYVSPVLMGSADQMNFVERLKSFIGHTVFITLWTRTLFDRETELFRKLIDPNFPDIVDIARKCPLVMVNSNELYEAPRPTLSKIVNIGGVGIEIRDANPLPNEFQQIINASVGLVVFSFGSVAPSHMMPIAWKKAFLDAFKRFPEYHFVMKYEGTDLDGGDHHWCSFGYNTAVQRPAEECEVG</sequence>
<dbReference type="PANTHER" id="PTHR48043">
    <property type="entry name" value="EG:EG0003.4 PROTEIN-RELATED"/>
    <property type="match status" value="1"/>
</dbReference>
<dbReference type="SUPFAM" id="SSF53756">
    <property type="entry name" value="UDP-Glycosyltransferase/glycogen phosphorylase"/>
    <property type="match status" value="1"/>
</dbReference>
<keyword evidence="3" id="KW-0328">Glycosyltransferase</keyword>
<accession>A0AAD5NDH5</accession>
<evidence type="ECO:0000256" key="2">
    <source>
        <dbReference type="ARBA" id="ARBA00012544"/>
    </source>
</evidence>
<dbReference type="EMBL" id="JAHQIW010005280">
    <property type="protein sequence ID" value="KAJ1365474.1"/>
    <property type="molecule type" value="Genomic_DNA"/>
</dbReference>
<organism evidence="7 8">
    <name type="scientific">Parelaphostrongylus tenuis</name>
    <name type="common">Meningeal worm</name>
    <dbReference type="NCBI Taxonomy" id="148309"/>
    <lineage>
        <taxon>Eukaryota</taxon>
        <taxon>Metazoa</taxon>
        <taxon>Ecdysozoa</taxon>
        <taxon>Nematoda</taxon>
        <taxon>Chromadorea</taxon>
        <taxon>Rhabditida</taxon>
        <taxon>Rhabditina</taxon>
        <taxon>Rhabditomorpha</taxon>
        <taxon>Strongyloidea</taxon>
        <taxon>Metastrongylidae</taxon>
        <taxon>Parelaphostrongylus</taxon>
    </lineage>
</organism>
<gene>
    <name evidence="7" type="primary">UGT1A1_3</name>
    <name evidence="7" type="ORF">KIN20_025790</name>
</gene>
<dbReference type="Proteomes" id="UP001196413">
    <property type="component" value="Unassembled WGS sequence"/>
</dbReference>
<dbReference type="AlphaFoldDB" id="A0AAD5NDH5"/>
<comment type="similarity">
    <text evidence="1">Belongs to the UDP-glycosyltransferase family.</text>
</comment>
<keyword evidence="8" id="KW-1185">Reference proteome</keyword>
<comment type="catalytic activity">
    <reaction evidence="6">
        <text>glucuronate acceptor + UDP-alpha-D-glucuronate = acceptor beta-D-glucuronoside + UDP + H(+)</text>
        <dbReference type="Rhea" id="RHEA:21032"/>
        <dbReference type="ChEBI" id="CHEBI:15378"/>
        <dbReference type="ChEBI" id="CHEBI:58052"/>
        <dbReference type="ChEBI" id="CHEBI:58223"/>
        <dbReference type="ChEBI" id="CHEBI:132367"/>
        <dbReference type="ChEBI" id="CHEBI:132368"/>
        <dbReference type="EC" id="2.4.1.17"/>
    </reaction>
</comment>
<keyword evidence="5" id="KW-0732">Signal</keyword>
<evidence type="ECO:0000313" key="7">
    <source>
        <dbReference type="EMBL" id="KAJ1365474.1"/>
    </source>
</evidence>
<dbReference type="Pfam" id="PF00201">
    <property type="entry name" value="UDPGT"/>
    <property type="match status" value="1"/>
</dbReference>
<keyword evidence="4" id="KW-0808">Transferase</keyword>
<reference evidence="7" key="1">
    <citation type="submission" date="2021-06" db="EMBL/GenBank/DDBJ databases">
        <title>Parelaphostrongylus tenuis whole genome reference sequence.</title>
        <authorList>
            <person name="Garwood T.J."/>
            <person name="Larsen P.A."/>
            <person name="Fountain-Jones N.M."/>
            <person name="Garbe J.R."/>
            <person name="Macchietto M.G."/>
            <person name="Kania S.A."/>
            <person name="Gerhold R.W."/>
            <person name="Richards J.E."/>
            <person name="Wolf T.M."/>
        </authorList>
    </citation>
    <scope>NUCLEOTIDE SEQUENCE</scope>
    <source>
        <strain evidence="7">MNPRO001-30</strain>
        <tissue evidence="7">Meninges</tissue>
    </source>
</reference>
<dbReference type="GO" id="GO:0015020">
    <property type="term" value="F:glucuronosyltransferase activity"/>
    <property type="evidence" value="ECO:0007669"/>
    <property type="project" value="UniProtKB-EC"/>
</dbReference>
<evidence type="ECO:0000256" key="1">
    <source>
        <dbReference type="ARBA" id="ARBA00009995"/>
    </source>
</evidence>
<dbReference type="InterPro" id="IPR050271">
    <property type="entry name" value="UDP-glycosyltransferase"/>
</dbReference>
<comment type="caution">
    <text evidence="7">The sequence shown here is derived from an EMBL/GenBank/DDBJ whole genome shotgun (WGS) entry which is preliminary data.</text>
</comment>
<evidence type="ECO:0000256" key="4">
    <source>
        <dbReference type="ARBA" id="ARBA00022679"/>
    </source>
</evidence>
<dbReference type="InterPro" id="IPR002213">
    <property type="entry name" value="UDP_glucos_trans"/>
</dbReference>